<evidence type="ECO:0000259" key="18">
    <source>
        <dbReference type="PROSITE" id="PS50885"/>
    </source>
</evidence>
<dbReference type="CDD" id="cd06225">
    <property type="entry name" value="HAMP"/>
    <property type="match status" value="1"/>
</dbReference>
<dbReference type="OrthoDB" id="9804645at2"/>
<dbReference type="InterPro" id="IPR003661">
    <property type="entry name" value="HisK_dim/P_dom"/>
</dbReference>
<dbReference type="Pfam" id="PF02518">
    <property type="entry name" value="HATPase_c"/>
    <property type="match status" value="1"/>
</dbReference>
<keyword evidence="7" id="KW-0808">Transferase</keyword>
<evidence type="ECO:0000256" key="4">
    <source>
        <dbReference type="ARBA" id="ARBA00022475"/>
    </source>
</evidence>
<dbReference type="InterPro" id="IPR003594">
    <property type="entry name" value="HATPase_dom"/>
</dbReference>
<accession>A0A562TI68</accession>
<evidence type="ECO:0000256" key="7">
    <source>
        <dbReference type="ARBA" id="ARBA00022679"/>
    </source>
</evidence>
<evidence type="ECO:0000256" key="14">
    <source>
        <dbReference type="ARBA" id="ARBA00023136"/>
    </source>
</evidence>
<dbReference type="Proteomes" id="UP000320593">
    <property type="component" value="Unassembled WGS sequence"/>
</dbReference>
<comment type="catalytic activity">
    <reaction evidence="1">
        <text>ATP + protein L-histidine = ADP + protein N-phospho-L-histidine.</text>
        <dbReference type="EC" id="2.7.13.3"/>
    </reaction>
</comment>
<proteinExistence type="predicted"/>
<feature type="transmembrane region" description="Helical" evidence="16">
    <location>
        <begin position="197"/>
        <end position="219"/>
    </location>
</feature>
<dbReference type="Gene3D" id="1.10.287.130">
    <property type="match status" value="1"/>
</dbReference>
<feature type="domain" description="HAMP" evidence="18">
    <location>
        <begin position="220"/>
        <end position="272"/>
    </location>
</feature>
<dbReference type="AlphaFoldDB" id="A0A562TI68"/>
<organism evidence="19 20">
    <name type="scientific">Roseibium hamelinense</name>
    <dbReference type="NCBI Taxonomy" id="150831"/>
    <lineage>
        <taxon>Bacteria</taxon>
        <taxon>Pseudomonadati</taxon>
        <taxon>Pseudomonadota</taxon>
        <taxon>Alphaproteobacteria</taxon>
        <taxon>Hyphomicrobiales</taxon>
        <taxon>Stappiaceae</taxon>
        <taxon>Roseibium</taxon>
    </lineage>
</organism>
<feature type="domain" description="Histidine kinase" evidence="17">
    <location>
        <begin position="280"/>
        <end position="479"/>
    </location>
</feature>
<dbReference type="Gene3D" id="3.30.565.10">
    <property type="entry name" value="Histidine kinase-like ATPase, C-terminal domain"/>
    <property type="match status" value="1"/>
</dbReference>
<evidence type="ECO:0000313" key="20">
    <source>
        <dbReference type="Proteomes" id="UP000320593"/>
    </source>
</evidence>
<dbReference type="SUPFAM" id="SSF47384">
    <property type="entry name" value="Homodimeric domain of signal transducing histidine kinase"/>
    <property type="match status" value="1"/>
</dbReference>
<keyword evidence="8 16" id="KW-0812">Transmembrane</keyword>
<evidence type="ECO:0000256" key="12">
    <source>
        <dbReference type="ARBA" id="ARBA00022989"/>
    </source>
</evidence>
<evidence type="ECO:0000256" key="11">
    <source>
        <dbReference type="ARBA" id="ARBA00022840"/>
    </source>
</evidence>
<dbReference type="GO" id="GO:0005886">
    <property type="term" value="C:plasma membrane"/>
    <property type="evidence" value="ECO:0007669"/>
    <property type="project" value="UniProtKB-SubCell"/>
</dbReference>
<evidence type="ECO:0000256" key="5">
    <source>
        <dbReference type="ARBA" id="ARBA00022519"/>
    </source>
</evidence>
<dbReference type="PROSITE" id="PS50885">
    <property type="entry name" value="HAMP"/>
    <property type="match status" value="1"/>
</dbReference>
<keyword evidence="14 16" id="KW-0472">Membrane</keyword>
<dbReference type="PROSITE" id="PS50109">
    <property type="entry name" value="HIS_KIN"/>
    <property type="match status" value="1"/>
</dbReference>
<sequence length="479" mass="53004">MTWFSWRRLVPTSLAGQLIALLLAAIVAAQAISIWVFHDERRIAVLQVARDNLLTRAISIAELIEETPPAIHDRVLTASSSRFASFWIAANPVVTENGNSAPEQRLRSYLGERFETPREVLLRIEGADKERPKRQSPATGAAENTGGRDWHSQDGKRRDGSLRKVFRREIDLTLSIPLNSGEWLNVATSYRPPPQPVLPLLVQLTLMALAIIVIVGLAARRIARPLHDLAAAAGKLGRGEDIPALKVGGPREVRAVTTAFNDMQDRLTRFVNDRTRMLAAISHDLRTPITSLRLRAEFIEDEENREKIIATLDEMSAMTEATLAFARDEAKKEDAQPTALDSLLESLASDHQDMGHDVSLEPAERIIVTCRPVSLKRALRNLIDNAIRYGGQAELSLSSDADDAIVLVRDNGPGIPDDRLKDVFEPFVRLEESRSEETGGIGLGLAITRSIIHAHGGRIYLRNRTDSGLEAEIRLPRSS</sequence>
<dbReference type="SMART" id="SM00388">
    <property type="entry name" value="HisKA"/>
    <property type="match status" value="1"/>
</dbReference>
<dbReference type="PRINTS" id="PR00344">
    <property type="entry name" value="BCTRLSENSOR"/>
</dbReference>
<dbReference type="PANTHER" id="PTHR44936">
    <property type="entry name" value="SENSOR PROTEIN CREC"/>
    <property type="match status" value="1"/>
</dbReference>
<keyword evidence="6" id="KW-0597">Phosphoprotein</keyword>
<protein>
    <recommendedName>
        <fullName evidence="3">histidine kinase</fullName>
        <ecNumber evidence="3">2.7.13.3</ecNumber>
    </recommendedName>
</protein>
<dbReference type="SUPFAM" id="SSF55874">
    <property type="entry name" value="ATPase domain of HSP90 chaperone/DNA topoisomerase II/histidine kinase"/>
    <property type="match status" value="1"/>
</dbReference>
<gene>
    <name evidence="19" type="ORF">JM93_00956</name>
</gene>
<evidence type="ECO:0000256" key="2">
    <source>
        <dbReference type="ARBA" id="ARBA00004429"/>
    </source>
</evidence>
<dbReference type="RefSeq" id="WP_145340863.1">
    <property type="nucleotide sequence ID" value="NZ_SMLY01000062.1"/>
</dbReference>
<evidence type="ECO:0000256" key="15">
    <source>
        <dbReference type="SAM" id="MobiDB-lite"/>
    </source>
</evidence>
<dbReference type="InterPro" id="IPR036097">
    <property type="entry name" value="HisK_dim/P_sf"/>
</dbReference>
<evidence type="ECO:0000256" key="16">
    <source>
        <dbReference type="SAM" id="Phobius"/>
    </source>
</evidence>
<dbReference type="SMART" id="SM00304">
    <property type="entry name" value="HAMP"/>
    <property type="match status" value="1"/>
</dbReference>
<keyword evidence="10 19" id="KW-0418">Kinase</keyword>
<keyword evidence="13" id="KW-0902">Two-component regulatory system</keyword>
<keyword evidence="5" id="KW-0997">Cell inner membrane</keyword>
<keyword evidence="9" id="KW-0547">Nucleotide-binding</keyword>
<evidence type="ECO:0000313" key="19">
    <source>
        <dbReference type="EMBL" id="TWI93399.1"/>
    </source>
</evidence>
<evidence type="ECO:0000256" key="6">
    <source>
        <dbReference type="ARBA" id="ARBA00022553"/>
    </source>
</evidence>
<evidence type="ECO:0000256" key="3">
    <source>
        <dbReference type="ARBA" id="ARBA00012438"/>
    </source>
</evidence>
<dbReference type="EMBL" id="VLLF01000001">
    <property type="protein sequence ID" value="TWI93399.1"/>
    <property type="molecule type" value="Genomic_DNA"/>
</dbReference>
<evidence type="ECO:0000256" key="13">
    <source>
        <dbReference type="ARBA" id="ARBA00023012"/>
    </source>
</evidence>
<dbReference type="CDD" id="cd00082">
    <property type="entry name" value="HisKA"/>
    <property type="match status" value="1"/>
</dbReference>
<keyword evidence="11" id="KW-0067">ATP-binding</keyword>
<dbReference type="InterPro" id="IPR004358">
    <property type="entry name" value="Sig_transdc_His_kin-like_C"/>
</dbReference>
<dbReference type="EC" id="2.7.13.3" evidence="3"/>
<dbReference type="InterPro" id="IPR005467">
    <property type="entry name" value="His_kinase_dom"/>
</dbReference>
<feature type="compositionally biased region" description="Basic and acidic residues" evidence="15">
    <location>
        <begin position="146"/>
        <end position="158"/>
    </location>
</feature>
<comment type="subcellular location">
    <subcellularLocation>
        <location evidence="2">Cell inner membrane</location>
        <topology evidence="2">Multi-pass membrane protein</topology>
    </subcellularLocation>
</comment>
<evidence type="ECO:0000256" key="9">
    <source>
        <dbReference type="ARBA" id="ARBA00022741"/>
    </source>
</evidence>
<dbReference type="Pfam" id="PF00512">
    <property type="entry name" value="HisKA"/>
    <property type="match status" value="1"/>
</dbReference>
<dbReference type="InterPro" id="IPR036890">
    <property type="entry name" value="HATPase_C_sf"/>
</dbReference>
<dbReference type="InterPro" id="IPR003660">
    <property type="entry name" value="HAMP_dom"/>
</dbReference>
<keyword evidence="20" id="KW-1185">Reference proteome</keyword>
<dbReference type="GO" id="GO:0005524">
    <property type="term" value="F:ATP binding"/>
    <property type="evidence" value="ECO:0007669"/>
    <property type="project" value="UniProtKB-KW"/>
</dbReference>
<evidence type="ECO:0000256" key="8">
    <source>
        <dbReference type="ARBA" id="ARBA00022692"/>
    </source>
</evidence>
<evidence type="ECO:0000256" key="1">
    <source>
        <dbReference type="ARBA" id="ARBA00000085"/>
    </source>
</evidence>
<evidence type="ECO:0000259" key="17">
    <source>
        <dbReference type="PROSITE" id="PS50109"/>
    </source>
</evidence>
<keyword evidence="12 16" id="KW-1133">Transmembrane helix</keyword>
<reference evidence="19 20" key="1">
    <citation type="submission" date="2019-07" db="EMBL/GenBank/DDBJ databases">
        <title>Genomic Encyclopedia of Archaeal and Bacterial Type Strains, Phase II (KMG-II): from individual species to whole genera.</title>
        <authorList>
            <person name="Goeker M."/>
        </authorList>
    </citation>
    <scope>NUCLEOTIDE SEQUENCE [LARGE SCALE GENOMIC DNA]</scope>
    <source>
        <strain evidence="19 20">ATCC BAA-252</strain>
    </source>
</reference>
<dbReference type="SMART" id="SM00387">
    <property type="entry name" value="HATPase_c"/>
    <property type="match status" value="1"/>
</dbReference>
<keyword evidence="4" id="KW-1003">Cell membrane</keyword>
<dbReference type="GO" id="GO:0000155">
    <property type="term" value="F:phosphorelay sensor kinase activity"/>
    <property type="evidence" value="ECO:0007669"/>
    <property type="project" value="InterPro"/>
</dbReference>
<comment type="caution">
    <text evidence="19">The sequence shown here is derived from an EMBL/GenBank/DDBJ whole genome shotgun (WGS) entry which is preliminary data.</text>
</comment>
<feature type="region of interest" description="Disordered" evidence="15">
    <location>
        <begin position="125"/>
        <end position="158"/>
    </location>
</feature>
<dbReference type="CDD" id="cd00075">
    <property type="entry name" value="HATPase"/>
    <property type="match status" value="1"/>
</dbReference>
<name>A0A562TI68_9HYPH</name>
<dbReference type="PANTHER" id="PTHR44936:SF5">
    <property type="entry name" value="SENSOR HISTIDINE KINASE ENVZ"/>
    <property type="match status" value="1"/>
</dbReference>
<dbReference type="InterPro" id="IPR050980">
    <property type="entry name" value="2C_sensor_his_kinase"/>
</dbReference>
<dbReference type="Pfam" id="PF00672">
    <property type="entry name" value="HAMP"/>
    <property type="match status" value="1"/>
</dbReference>
<evidence type="ECO:0000256" key="10">
    <source>
        <dbReference type="ARBA" id="ARBA00022777"/>
    </source>
</evidence>